<accession>A0A5B6WBZ4</accession>
<protein>
    <submittedName>
        <fullName evidence="1">Reverse transcriptase</fullName>
    </submittedName>
</protein>
<dbReference type="Proteomes" id="UP000325315">
    <property type="component" value="Unassembled WGS sequence"/>
</dbReference>
<dbReference type="SUPFAM" id="SSF56219">
    <property type="entry name" value="DNase I-like"/>
    <property type="match status" value="1"/>
</dbReference>
<organism evidence="1 2">
    <name type="scientific">Gossypium australe</name>
    <dbReference type="NCBI Taxonomy" id="47621"/>
    <lineage>
        <taxon>Eukaryota</taxon>
        <taxon>Viridiplantae</taxon>
        <taxon>Streptophyta</taxon>
        <taxon>Embryophyta</taxon>
        <taxon>Tracheophyta</taxon>
        <taxon>Spermatophyta</taxon>
        <taxon>Magnoliopsida</taxon>
        <taxon>eudicotyledons</taxon>
        <taxon>Gunneridae</taxon>
        <taxon>Pentapetalae</taxon>
        <taxon>rosids</taxon>
        <taxon>malvids</taxon>
        <taxon>Malvales</taxon>
        <taxon>Malvaceae</taxon>
        <taxon>Malvoideae</taxon>
        <taxon>Gossypium</taxon>
    </lineage>
</organism>
<dbReference type="Gene3D" id="3.60.10.10">
    <property type="entry name" value="Endonuclease/exonuclease/phosphatase"/>
    <property type="match status" value="2"/>
</dbReference>
<dbReference type="PANTHER" id="PTHR33710:SF71">
    <property type="entry name" value="ENDONUCLEASE_EXONUCLEASE_PHOSPHATASE DOMAIN-CONTAINING PROTEIN"/>
    <property type="match status" value="1"/>
</dbReference>
<dbReference type="OrthoDB" id="1750221at2759"/>
<dbReference type="EMBL" id="SMMG02000003">
    <property type="protein sequence ID" value="KAA3478658.1"/>
    <property type="molecule type" value="Genomic_DNA"/>
</dbReference>
<sequence>MKILSCNVCGLGNPRTVQKLRHSQKLHYPQVVSFIETKINKNQMEKVRRSCGFHYGIDVDSIGSRGGLSLAWRGDFNEILYGFEKKGGLPREERRMKAFRKVLEDCSLVDMGFSGNWFTWERENLPETNIQERLDRGVAMEEWISLFPDSLIQHLPHSFSDHCPLLINTEYRARRLVHKNFKFESWWVLEETFFEEVRCISENSTRDLLSKLENMKKGLESWASQIRRSRKMKKEVLTSKLTTLLKSDRSDENLAELIDTKIHLTLKIEKDEC</sequence>
<name>A0A5B6WBZ4_9ROSI</name>
<dbReference type="AlphaFoldDB" id="A0A5B6WBZ4"/>
<dbReference type="InterPro" id="IPR036691">
    <property type="entry name" value="Endo/exonu/phosph_ase_sf"/>
</dbReference>
<reference evidence="2" key="1">
    <citation type="journal article" date="2019" name="Plant Biotechnol. J.">
        <title>Genome sequencing of the Australian wild diploid species Gossypium australe highlights disease resistance and delayed gland morphogenesis.</title>
        <authorList>
            <person name="Cai Y."/>
            <person name="Cai X."/>
            <person name="Wang Q."/>
            <person name="Wang P."/>
            <person name="Zhang Y."/>
            <person name="Cai C."/>
            <person name="Xu Y."/>
            <person name="Wang K."/>
            <person name="Zhou Z."/>
            <person name="Wang C."/>
            <person name="Geng S."/>
            <person name="Li B."/>
            <person name="Dong Q."/>
            <person name="Hou Y."/>
            <person name="Wang H."/>
            <person name="Ai P."/>
            <person name="Liu Z."/>
            <person name="Yi F."/>
            <person name="Sun M."/>
            <person name="An G."/>
            <person name="Cheng J."/>
            <person name="Zhang Y."/>
            <person name="Shi Q."/>
            <person name="Xie Y."/>
            <person name="Shi X."/>
            <person name="Chang Y."/>
            <person name="Huang F."/>
            <person name="Chen Y."/>
            <person name="Hong S."/>
            <person name="Mi L."/>
            <person name="Sun Q."/>
            <person name="Zhang L."/>
            <person name="Zhou B."/>
            <person name="Peng R."/>
            <person name="Zhang X."/>
            <person name="Liu F."/>
        </authorList>
    </citation>
    <scope>NUCLEOTIDE SEQUENCE [LARGE SCALE GENOMIC DNA]</scope>
    <source>
        <strain evidence="2">cv. PA1801</strain>
    </source>
</reference>
<gene>
    <name evidence="1" type="ORF">EPI10_019256</name>
</gene>
<comment type="caution">
    <text evidence="1">The sequence shown here is derived from an EMBL/GenBank/DDBJ whole genome shotgun (WGS) entry which is preliminary data.</text>
</comment>
<evidence type="ECO:0000313" key="1">
    <source>
        <dbReference type="EMBL" id="KAA3478658.1"/>
    </source>
</evidence>
<dbReference type="PANTHER" id="PTHR33710">
    <property type="entry name" value="BNAC02G09200D PROTEIN"/>
    <property type="match status" value="1"/>
</dbReference>
<dbReference type="GO" id="GO:0003964">
    <property type="term" value="F:RNA-directed DNA polymerase activity"/>
    <property type="evidence" value="ECO:0007669"/>
    <property type="project" value="UniProtKB-KW"/>
</dbReference>
<keyword evidence="2" id="KW-1185">Reference proteome</keyword>
<evidence type="ECO:0000313" key="2">
    <source>
        <dbReference type="Proteomes" id="UP000325315"/>
    </source>
</evidence>
<keyword evidence="1" id="KW-0548">Nucleotidyltransferase</keyword>
<keyword evidence="1" id="KW-0808">Transferase</keyword>
<proteinExistence type="predicted"/>
<keyword evidence="1" id="KW-0695">RNA-directed DNA polymerase</keyword>